<name>A0A8J7RKT9_METVO</name>
<dbReference type="EMBL" id="JAGGMV010000001">
    <property type="protein sequence ID" value="MBP2200661.1"/>
    <property type="molecule type" value="Genomic_DNA"/>
</dbReference>
<dbReference type="RefSeq" id="WP_209590048.1">
    <property type="nucleotide sequence ID" value="NZ_JAGGMV010000001.1"/>
</dbReference>
<reference evidence="1" key="1">
    <citation type="submission" date="2021-03" db="EMBL/GenBank/DDBJ databases">
        <title>Genomic Encyclopedia of Type Strains, Phase IV (KMG-V): Genome sequencing to study the core and pangenomes of soil and plant-associated prokaryotes.</title>
        <authorList>
            <person name="Whitman W."/>
        </authorList>
    </citation>
    <scope>NUCLEOTIDE SEQUENCE</scope>
    <source>
        <strain evidence="1">C4</strain>
    </source>
</reference>
<evidence type="ECO:0000313" key="1">
    <source>
        <dbReference type="EMBL" id="MBP2200661.1"/>
    </source>
</evidence>
<proteinExistence type="predicted"/>
<comment type="caution">
    <text evidence="1">The sequence shown here is derived from an EMBL/GenBank/DDBJ whole genome shotgun (WGS) entry which is preliminary data.</text>
</comment>
<accession>A0A8J7RKT9</accession>
<dbReference type="AlphaFoldDB" id="A0A8J7RKT9"/>
<gene>
    <name evidence="1" type="ORF">J3E07_000059</name>
</gene>
<protein>
    <submittedName>
        <fullName evidence="1">Uncharacterized protein</fullName>
    </submittedName>
</protein>
<dbReference type="Proteomes" id="UP000740329">
    <property type="component" value="Unassembled WGS sequence"/>
</dbReference>
<sequence>MTVGIKNNSKKCYKVHNKALMLSFVIITLLFGLMGSVSSEMAYKWVSEEPIKFIALSNVKSTYELEKYLNSDDLVIFYLDKNFKVNNEGESFLKKLGIYSRIDYTKYIGRSREENPYYIFKIDNEEYFALDTFDRDKLYFQEYVELSPKKIFLPKEPDFTSKSFMDFLGNFVSSNGAKFAYLNKVPNGYNESLIWGVAVQNIMPDSTGDGVIQISGYNMIVDVIDSDLILKKLKLIDDYSKEIKSNYTYISTGAENLNVLDVNTKEPISKYREFYIIEDFLRQETRNDNLYSRYGDGNGYNTKYLKNKDLMAFSFYPMVYLDKSPDSIRNDPIGSYYPTSYDYQYLSNGDYWMNSRASETGYFQYDNDEILEDVGYSKIKRQTWTLGDEQLSLREENELKNKYDAFNYWYCKNYGYLTTNGVNAIILPSSDENLTDMIFDNTDNEDIIWKSTLANSNNGISYIVVPGENNYYIKNNVSILQVPNFLNTQNSISYIQSYYKQPENEEFGVYVTDTIYFNKTVLKNLDSNRVWICSFEEFSNWNKDYTRTNMGLNNGNIVLTTNMNQKPKITYYENNIEYTDSPKYENGKYYLKFGSISKYGDNTIVGP</sequence>
<organism evidence="1 2">
    <name type="scientific">Methanococcus voltae</name>
    <dbReference type="NCBI Taxonomy" id="2188"/>
    <lineage>
        <taxon>Archaea</taxon>
        <taxon>Methanobacteriati</taxon>
        <taxon>Methanobacteriota</taxon>
        <taxon>Methanomada group</taxon>
        <taxon>Methanococci</taxon>
        <taxon>Methanococcales</taxon>
        <taxon>Methanococcaceae</taxon>
        <taxon>Methanococcus</taxon>
    </lineage>
</organism>
<evidence type="ECO:0000313" key="2">
    <source>
        <dbReference type="Proteomes" id="UP000740329"/>
    </source>
</evidence>